<dbReference type="InterPro" id="IPR051412">
    <property type="entry name" value="Formin_Homology_Diaphanous_sf"/>
</dbReference>
<feature type="region of interest" description="Disordered" evidence="1">
    <location>
        <begin position="233"/>
        <end position="586"/>
    </location>
</feature>
<dbReference type="OrthoDB" id="10506973at2759"/>
<feature type="transmembrane region" description="Helical" evidence="2">
    <location>
        <begin position="192"/>
        <end position="214"/>
    </location>
</feature>
<feature type="compositionally biased region" description="Low complexity" evidence="1">
    <location>
        <begin position="496"/>
        <end position="508"/>
    </location>
</feature>
<feature type="compositionally biased region" description="Low complexity" evidence="1">
    <location>
        <begin position="391"/>
        <end position="402"/>
    </location>
</feature>
<dbReference type="Proteomes" id="UP000664859">
    <property type="component" value="Unassembled WGS sequence"/>
</dbReference>
<comment type="caution">
    <text evidence="3">The sequence shown here is derived from an EMBL/GenBank/DDBJ whole genome shotgun (WGS) entry which is preliminary data.</text>
</comment>
<organism evidence="3 4">
    <name type="scientific">Tribonema minus</name>
    <dbReference type="NCBI Taxonomy" id="303371"/>
    <lineage>
        <taxon>Eukaryota</taxon>
        <taxon>Sar</taxon>
        <taxon>Stramenopiles</taxon>
        <taxon>Ochrophyta</taxon>
        <taxon>PX clade</taxon>
        <taxon>Xanthophyceae</taxon>
        <taxon>Tribonematales</taxon>
        <taxon>Tribonemataceae</taxon>
        <taxon>Tribonema</taxon>
    </lineage>
</organism>
<dbReference type="PANTHER" id="PTHR45691">
    <property type="entry name" value="PROTEIN DIAPHANOUS"/>
    <property type="match status" value="1"/>
</dbReference>
<dbReference type="EMBL" id="JAFCMP010000401">
    <property type="protein sequence ID" value="KAG5180336.1"/>
    <property type="molecule type" value="Genomic_DNA"/>
</dbReference>
<feature type="compositionally biased region" description="Basic residues" evidence="1">
    <location>
        <begin position="243"/>
        <end position="256"/>
    </location>
</feature>
<feature type="compositionally biased region" description="Pro residues" evidence="1">
    <location>
        <begin position="563"/>
        <end position="575"/>
    </location>
</feature>
<evidence type="ECO:0000313" key="3">
    <source>
        <dbReference type="EMBL" id="KAG5180336.1"/>
    </source>
</evidence>
<feature type="compositionally biased region" description="Gly residues" evidence="1">
    <location>
        <begin position="484"/>
        <end position="495"/>
    </location>
</feature>
<evidence type="ECO:0000313" key="4">
    <source>
        <dbReference type="Proteomes" id="UP000664859"/>
    </source>
</evidence>
<feature type="compositionally biased region" description="Low complexity" evidence="1">
    <location>
        <begin position="367"/>
        <end position="377"/>
    </location>
</feature>
<keyword evidence="2" id="KW-0812">Transmembrane</keyword>
<evidence type="ECO:0000256" key="2">
    <source>
        <dbReference type="SAM" id="Phobius"/>
    </source>
</evidence>
<keyword evidence="2" id="KW-1133">Transmembrane helix</keyword>
<feature type="transmembrane region" description="Helical" evidence="2">
    <location>
        <begin position="131"/>
        <end position="147"/>
    </location>
</feature>
<name>A0A835YSD9_9STRA</name>
<sequence>MPILPSTVRTNQNDEDFEGKQKEKDFLLAAPTRVPARPLAKAHSVRIQSRPGGGGSKRGYDNPKATNEAVRKAMEEVAREAAIARRRARACVTYSYWVLKSTAVATHVLMITTNVWVLARRHEPDLRERAVRGYLIPFSLAALLAELDTRFARDNFRALQKWWCKALFYVFLGTVNLGWTPLGALGRPLTRLQLATAGVLCALALGNVALYTCLRRLLEKTVLRKLRKAKALKSGDPTAKSSSSRRRSKGTSRHRSSAPDAGYGSVAGRASPGDPETVPERSAPPQAAPQQHLKREPRSQWWLEGPLGGGNGGGGASGGSIGDGGDDNATVDSLESGRASQSSRWWEEDAYSAVSSGGGGGARSLRRATAAAAAAAGSGYGGGYGGGSGGYAPSSYAGSVAGDAMDDDDRMSVVSELTTGSALRDMAPPPPLPPPPPPSRGSPPPLLLSTLEERPPPPSPGGRSDDAFGDDDDDVVASGDFGYRVGGGGGGGGGSERASSTRSSSSRGRLGGGGGGGIGRGGSGGGGGSSRAGGSRGGGSRGGGSRGGGSRGGGSSSDDDESPPPPWAREPPPPRFGSHVTNHNPF</sequence>
<gene>
    <name evidence="3" type="ORF">JKP88DRAFT_263988</name>
</gene>
<keyword evidence="4" id="KW-1185">Reference proteome</keyword>
<feature type="compositionally biased region" description="Gly residues" evidence="1">
    <location>
        <begin position="306"/>
        <end position="323"/>
    </location>
</feature>
<feature type="region of interest" description="Disordered" evidence="1">
    <location>
        <begin position="1"/>
        <end position="21"/>
    </location>
</feature>
<dbReference type="GO" id="GO:0030041">
    <property type="term" value="P:actin filament polymerization"/>
    <property type="evidence" value="ECO:0007669"/>
    <property type="project" value="TreeGrafter"/>
</dbReference>
<keyword evidence="2" id="KW-0472">Membrane</keyword>
<feature type="compositionally biased region" description="Gly residues" evidence="1">
    <location>
        <begin position="378"/>
        <end position="390"/>
    </location>
</feature>
<evidence type="ECO:0000256" key="1">
    <source>
        <dbReference type="SAM" id="MobiDB-lite"/>
    </source>
</evidence>
<feature type="compositionally biased region" description="Polar residues" evidence="1">
    <location>
        <begin position="330"/>
        <end position="344"/>
    </location>
</feature>
<proteinExistence type="predicted"/>
<feature type="transmembrane region" description="Helical" evidence="2">
    <location>
        <begin position="94"/>
        <end position="119"/>
    </location>
</feature>
<feature type="compositionally biased region" description="Gly residues" evidence="1">
    <location>
        <begin position="509"/>
        <end position="555"/>
    </location>
</feature>
<dbReference type="AlphaFoldDB" id="A0A835YSD9"/>
<accession>A0A835YSD9</accession>
<feature type="transmembrane region" description="Helical" evidence="2">
    <location>
        <begin position="167"/>
        <end position="186"/>
    </location>
</feature>
<feature type="region of interest" description="Disordered" evidence="1">
    <location>
        <begin position="37"/>
        <end position="63"/>
    </location>
</feature>
<reference evidence="3" key="1">
    <citation type="submission" date="2021-02" db="EMBL/GenBank/DDBJ databases">
        <title>First Annotated Genome of the Yellow-green Alga Tribonema minus.</title>
        <authorList>
            <person name="Mahan K.M."/>
        </authorList>
    </citation>
    <scope>NUCLEOTIDE SEQUENCE</scope>
    <source>
        <strain evidence="3">UTEX B ZZ1240</strain>
    </source>
</reference>
<dbReference type="PANTHER" id="PTHR45691:SF6">
    <property type="entry name" value="PROTEIN DIAPHANOUS"/>
    <property type="match status" value="1"/>
</dbReference>
<feature type="compositionally biased region" description="Pro residues" evidence="1">
    <location>
        <begin position="427"/>
        <end position="446"/>
    </location>
</feature>
<protein>
    <submittedName>
        <fullName evidence="3">Uncharacterized protein</fullName>
    </submittedName>
</protein>
<dbReference type="GO" id="GO:0005884">
    <property type="term" value="C:actin filament"/>
    <property type="evidence" value="ECO:0007669"/>
    <property type="project" value="TreeGrafter"/>
</dbReference>